<evidence type="ECO:0000313" key="2">
    <source>
        <dbReference type="Proteomes" id="UP000824120"/>
    </source>
</evidence>
<reference evidence="1 2" key="1">
    <citation type="submission" date="2020-09" db="EMBL/GenBank/DDBJ databases">
        <title>De no assembly of potato wild relative species, Solanum commersonii.</title>
        <authorList>
            <person name="Cho K."/>
        </authorList>
    </citation>
    <scope>NUCLEOTIDE SEQUENCE [LARGE SCALE GENOMIC DNA]</scope>
    <source>
        <strain evidence="1">LZ3.2</strain>
        <tissue evidence="1">Leaf</tissue>
    </source>
</reference>
<evidence type="ECO:0000313" key="1">
    <source>
        <dbReference type="EMBL" id="KAG5628601.1"/>
    </source>
</evidence>
<protein>
    <submittedName>
        <fullName evidence="1">Uncharacterized protein</fullName>
    </submittedName>
</protein>
<keyword evidence="2" id="KW-1185">Reference proteome</keyword>
<sequence length="61" mass="7080">MQDNCCDDTGPTVKIQLKEVYIIRQDNCCNNTGPTVKVLFRFELKPRPQQLILNNLFLQDP</sequence>
<organism evidence="1 2">
    <name type="scientific">Solanum commersonii</name>
    <name type="common">Commerson's wild potato</name>
    <name type="synonym">Commerson's nightshade</name>
    <dbReference type="NCBI Taxonomy" id="4109"/>
    <lineage>
        <taxon>Eukaryota</taxon>
        <taxon>Viridiplantae</taxon>
        <taxon>Streptophyta</taxon>
        <taxon>Embryophyta</taxon>
        <taxon>Tracheophyta</taxon>
        <taxon>Spermatophyta</taxon>
        <taxon>Magnoliopsida</taxon>
        <taxon>eudicotyledons</taxon>
        <taxon>Gunneridae</taxon>
        <taxon>Pentapetalae</taxon>
        <taxon>asterids</taxon>
        <taxon>lamiids</taxon>
        <taxon>Solanales</taxon>
        <taxon>Solanaceae</taxon>
        <taxon>Solanoideae</taxon>
        <taxon>Solaneae</taxon>
        <taxon>Solanum</taxon>
    </lineage>
</organism>
<name>A0A9J6AW62_SOLCO</name>
<accession>A0A9J6AW62</accession>
<dbReference type="EMBL" id="JACXVP010000001">
    <property type="protein sequence ID" value="KAG5628601.1"/>
    <property type="molecule type" value="Genomic_DNA"/>
</dbReference>
<dbReference type="AlphaFoldDB" id="A0A9J6AW62"/>
<proteinExistence type="predicted"/>
<gene>
    <name evidence="1" type="ORF">H5410_000318</name>
</gene>
<dbReference type="Proteomes" id="UP000824120">
    <property type="component" value="Chromosome 1"/>
</dbReference>
<comment type="caution">
    <text evidence="1">The sequence shown here is derived from an EMBL/GenBank/DDBJ whole genome shotgun (WGS) entry which is preliminary data.</text>
</comment>